<dbReference type="eggNOG" id="COG0758">
    <property type="taxonomic scope" value="Bacteria"/>
</dbReference>
<keyword evidence="5" id="KW-1185">Reference proteome</keyword>
<evidence type="ECO:0000256" key="1">
    <source>
        <dbReference type="ARBA" id="ARBA00006525"/>
    </source>
</evidence>
<dbReference type="GO" id="GO:0009294">
    <property type="term" value="P:DNA-mediated transformation"/>
    <property type="evidence" value="ECO:0007669"/>
    <property type="project" value="InterPro"/>
</dbReference>
<dbReference type="EMBL" id="AEIU01000065">
    <property type="protein sequence ID" value="EFP97115.1"/>
    <property type="molecule type" value="Genomic_DNA"/>
</dbReference>
<sequence>MDDEELTAWLSLYLTPRVGTQTFARLIEKSTPLSIFQSDGITLRQLGLTNEQVSWLKCKVKNKVSECLQWHHKSNQNHIVTWEHPHYPPLLKQAKDAPPILFVKGETTCLAEPQIAIVGSRNASSEGLNTASNFAKALVKRGLVVTSGLALGVDGHAHNGALLGGGKTVAVLGCGLGNVYPAQHRGLAQRILAEKGALVAEFPPYVQPKSSHFPRRNRIISGLSMAVLVIEAAEKSGSLITARYALDQGREVMAIPGSIHDSHARGCNRLIQQGAALVLTVDDVLSEIESLMRWTHDQNLVPVDLHSDKIDEKQPLPFAELLANVGSKAVPVDILASRTHIPVQEVMMQLLELELSGHIVAVSGGYIRKGRG</sequence>
<dbReference type="Gene3D" id="3.40.50.450">
    <property type="match status" value="1"/>
</dbReference>
<protein>
    <submittedName>
        <fullName evidence="4">Nucleotide-binding protein</fullName>
    </submittedName>
</protein>
<gene>
    <name evidence="4" type="ORF">VIBC2010_06744</name>
</gene>
<dbReference type="PANTHER" id="PTHR43022:SF1">
    <property type="entry name" value="PROTEIN SMF"/>
    <property type="match status" value="1"/>
</dbReference>
<dbReference type="Pfam" id="PF02481">
    <property type="entry name" value="DNA_processg_A"/>
    <property type="match status" value="1"/>
</dbReference>
<dbReference type="SUPFAM" id="SSF102405">
    <property type="entry name" value="MCP/YpsA-like"/>
    <property type="match status" value="1"/>
</dbReference>
<dbReference type="InterPro" id="IPR036388">
    <property type="entry name" value="WH-like_DNA-bd_sf"/>
</dbReference>
<dbReference type="AlphaFoldDB" id="E3BIK6"/>
<organism evidence="4 5">
    <name type="scientific">Vibrio caribbeanicus ATCC BAA-2122</name>
    <dbReference type="NCBI Taxonomy" id="796620"/>
    <lineage>
        <taxon>Bacteria</taxon>
        <taxon>Pseudomonadati</taxon>
        <taxon>Pseudomonadota</taxon>
        <taxon>Gammaproteobacteria</taxon>
        <taxon>Vibrionales</taxon>
        <taxon>Vibrionaceae</taxon>
        <taxon>Vibrio</taxon>
    </lineage>
</organism>
<dbReference type="PANTHER" id="PTHR43022">
    <property type="entry name" value="PROTEIN SMF"/>
    <property type="match status" value="1"/>
</dbReference>
<feature type="domain" description="Smf/DprA SLOG" evidence="2">
    <location>
        <begin position="79"/>
        <end position="288"/>
    </location>
</feature>
<comment type="similarity">
    <text evidence="1">Belongs to the DprA/Smf family.</text>
</comment>
<dbReference type="OrthoDB" id="9785707at2"/>
<dbReference type="NCBIfam" id="TIGR00732">
    <property type="entry name" value="dprA"/>
    <property type="match status" value="1"/>
</dbReference>
<dbReference type="InterPro" id="IPR003488">
    <property type="entry name" value="DprA"/>
</dbReference>
<evidence type="ECO:0000313" key="5">
    <source>
        <dbReference type="Proteomes" id="UP000002943"/>
    </source>
</evidence>
<feature type="domain" description="DprA winged helix" evidence="3">
    <location>
        <begin position="319"/>
        <end position="365"/>
    </location>
</feature>
<reference evidence="4 5" key="1">
    <citation type="journal article" date="2012" name="Int. J. Syst. Evol. Microbiol.">
        <title>Vibrio caribbeanicus sp. nov., isolated from the marine sponge Scleritoderma cyanea.</title>
        <authorList>
            <person name="Hoffmann M."/>
            <person name="Monday S.R."/>
            <person name="Allard M.W."/>
            <person name="Strain E.A."/>
            <person name="Whittaker P."/>
            <person name="Naum M."/>
            <person name="McCarthy P.J."/>
            <person name="Lopez J.V."/>
            <person name="Fischer M."/>
            <person name="Brown E.W."/>
        </authorList>
    </citation>
    <scope>NUCLEOTIDE SEQUENCE [LARGE SCALE GENOMIC DNA]</scope>
    <source>
        <strain evidence="4 5">ATCC BAA-2122</strain>
    </source>
</reference>
<comment type="caution">
    <text evidence="4">The sequence shown here is derived from an EMBL/GenBank/DDBJ whole genome shotgun (WGS) entry which is preliminary data.</text>
</comment>
<evidence type="ECO:0000259" key="2">
    <source>
        <dbReference type="Pfam" id="PF02481"/>
    </source>
</evidence>
<dbReference type="InterPro" id="IPR057666">
    <property type="entry name" value="DrpA_SLOG"/>
</dbReference>
<evidence type="ECO:0000259" key="3">
    <source>
        <dbReference type="Pfam" id="PF17782"/>
    </source>
</evidence>
<dbReference type="InterPro" id="IPR041614">
    <property type="entry name" value="DprA_WH"/>
</dbReference>
<dbReference type="RefSeq" id="WP_009600843.1">
    <property type="nucleotide sequence ID" value="NZ_AEIU01000065.1"/>
</dbReference>
<dbReference type="STRING" id="796620.VIBC2010_06744"/>
<name>E3BIK6_9VIBR</name>
<dbReference type="Pfam" id="PF17782">
    <property type="entry name" value="WHD_DprA"/>
    <property type="match status" value="1"/>
</dbReference>
<evidence type="ECO:0000313" key="4">
    <source>
        <dbReference type="EMBL" id="EFP97115.1"/>
    </source>
</evidence>
<accession>E3BIK6</accession>
<dbReference type="Gene3D" id="1.10.10.10">
    <property type="entry name" value="Winged helix-like DNA-binding domain superfamily/Winged helix DNA-binding domain"/>
    <property type="match status" value="1"/>
</dbReference>
<dbReference type="Proteomes" id="UP000002943">
    <property type="component" value="Unassembled WGS sequence"/>
</dbReference>
<proteinExistence type="inferred from homology"/>